<dbReference type="PANTHER" id="PTHR30290">
    <property type="entry name" value="PERIPLASMIC BINDING COMPONENT OF ABC TRANSPORTER"/>
    <property type="match status" value="1"/>
</dbReference>
<gene>
    <name evidence="6" type="primary">oppA_15</name>
    <name evidence="6" type="ORF">lacNasYZ03_14830</name>
</gene>
<comment type="similarity">
    <text evidence="2">Belongs to the bacterial solute-binding protein 5 family.</text>
</comment>
<dbReference type="InterPro" id="IPR023765">
    <property type="entry name" value="SBP_5_CS"/>
</dbReference>
<dbReference type="PIRSF" id="PIRSF002741">
    <property type="entry name" value="MppA"/>
    <property type="match status" value="1"/>
</dbReference>
<dbReference type="Proteomes" id="UP000616547">
    <property type="component" value="Unassembled WGS sequence"/>
</dbReference>
<comment type="subcellular location">
    <subcellularLocation>
        <location evidence="1">Cell membrane</location>
        <topology evidence="1">Lipid-anchor</topology>
    </subcellularLocation>
</comment>
<dbReference type="SUPFAM" id="SSF53850">
    <property type="entry name" value="Periplasmic binding protein-like II"/>
    <property type="match status" value="1"/>
</dbReference>
<reference evidence="7" key="1">
    <citation type="submission" date="2021-01" db="EMBL/GenBank/DDBJ databases">
        <title>Draft genome sequence of Nasalis larvatus strain YZ03.</title>
        <authorList>
            <person name="Suzuki-Hashido N."/>
            <person name="Tsuchida S."/>
            <person name="Hayakawa T."/>
        </authorList>
    </citation>
    <scope>NUCLEOTIDE SEQUENCE [LARGE SCALE GENOMIC DNA]</scope>
    <source>
        <strain evidence="7">YZ03</strain>
    </source>
</reference>
<evidence type="ECO:0000313" key="7">
    <source>
        <dbReference type="Proteomes" id="UP000616547"/>
    </source>
</evidence>
<evidence type="ECO:0000256" key="3">
    <source>
        <dbReference type="ARBA" id="ARBA00022448"/>
    </source>
</evidence>
<dbReference type="InterPro" id="IPR000914">
    <property type="entry name" value="SBP_5_dom"/>
</dbReference>
<dbReference type="CDD" id="cd08504">
    <property type="entry name" value="PBP2_OppA"/>
    <property type="match status" value="1"/>
</dbReference>
<dbReference type="PROSITE" id="PS01040">
    <property type="entry name" value="SBP_BACTERIAL_5"/>
    <property type="match status" value="1"/>
</dbReference>
<dbReference type="Gene3D" id="3.90.76.10">
    <property type="entry name" value="Dipeptide-binding Protein, Domain 1"/>
    <property type="match status" value="1"/>
</dbReference>
<organism evidence="6 7">
    <name type="scientific">Lactobacillus nasalidis</name>
    <dbReference type="NCBI Taxonomy" id="2797258"/>
    <lineage>
        <taxon>Bacteria</taxon>
        <taxon>Bacillati</taxon>
        <taxon>Bacillota</taxon>
        <taxon>Bacilli</taxon>
        <taxon>Lactobacillales</taxon>
        <taxon>Lactobacillaceae</taxon>
        <taxon>Lactobacillus</taxon>
    </lineage>
</organism>
<dbReference type="Pfam" id="PF00496">
    <property type="entry name" value="SBP_bac_5"/>
    <property type="match status" value="1"/>
</dbReference>
<dbReference type="Gene3D" id="3.40.190.10">
    <property type="entry name" value="Periplasmic binding protein-like II"/>
    <property type="match status" value="1"/>
</dbReference>
<evidence type="ECO:0000256" key="2">
    <source>
        <dbReference type="ARBA" id="ARBA00005695"/>
    </source>
</evidence>
<evidence type="ECO:0000313" key="6">
    <source>
        <dbReference type="EMBL" id="GHW01796.1"/>
    </source>
</evidence>
<keyword evidence="3" id="KW-0813">Transport</keyword>
<keyword evidence="7" id="KW-1185">Reference proteome</keyword>
<protein>
    <submittedName>
        <fullName evidence="6">Peptide ABC transporter substrate-binding protein</fullName>
    </submittedName>
</protein>
<keyword evidence="4" id="KW-0732">Signal</keyword>
<name>A0ABQ3W5Q8_9LACO</name>
<accession>A0ABQ3W5Q8</accession>
<dbReference type="EMBL" id="BOCI01000440">
    <property type="protein sequence ID" value="GHW01796.1"/>
    <property type="molecule type" value="Genomic_DNA"/>
</dbReference>
<evidence type="ECO:0000256" key="1">
    <source>
        <dbReference type="ARBA" id="ARBA00004193"/>
    </source>
</evidence>
<evidence type="ECO:0000259" key="5">
    <source>
        <dbReference type="Pfam" id="PF00496"/>
    </source>
</evidence>
<comment type="caution">
    <text evidence="6">The sequence shown here is derived from an EMBL/GenBank/DDBJ whole genome shotgun (WGS) entry which is preliminary data.</text>
</comment>
<evidence type="ECO:0000256" key="4">
    <source>
        <dbReference type="ARBA" id="ARBA00022729"/>
    </source>
</evidence>
<dbReference type="InterPro" id="IPR039424">
    <property type="entry name" value="SBP_5"/>
</dbReference>
<dbReference type="PANTHER" id="PTHR30290:SF10">
    <property type="entry name" value="PERIPLASMIC OLIGOPEPTIDE-BINDING PROTEIN-RELATED"/>
    <property type="match status" value="1"/>
</dbReference>
<feature type="domain" description="Solute-binding protein family 5" evidence="5">
    <location>
        <begin position="81"/>
        <end position="466"/>
    </location>
</feature>
<sequence>MCEVLELNKGKSLLAGAVVLFSGAFLTACGESKGSAKQELNWMTSAEIITMDPSKATDSTSFTQMENTMEGLYQLGKDNQVKQALATKAVQSKDGLTWTFTLRKNAKWSNGDPVLAKDFVYSWQRTVNPKTASQYSYIFSGIKNADAIVAGKKKASSLGVKAVGKYKLVVKLEHKLPYFKLLMAFPVFFPENQHAVEKYGSKFGTSSKTTVFNGPFVQKGWTGSNLSWKIVKNKSYWNKQAVKLQQVSFTVEKSPSTAYNLYQDGKLDTAILSSQASKNLQKQAGYVIRKNNSTTYMQFNTKLAKFKSSKLRQAVSMALNRQALAKTLGGGFTGAVTFTAADMTKVNGQDFTDLAQSKTSKQVTSYHKKLAQKTFKEALKDLKLQKLSFTLLTADDDSSKAIGEYIQSALETAFGKQISVKVQSLPTKSQFSKMDSGNFEACVSGWSADFADPISFLDCMTSTNSYNSGKWSNKQYDQLIAKSKTVSSSSQRMKLLAKAENILMTDQGVTPLVQSGSAWMLNTKVKGLIYNGSYYFEYAYLE</sequence>
<proteinExistence type="inferred from homology"/>
<dbReference type="InterPro" id="IPR030678">
    <property type="entry name" value="Peptide/Ni-bd"/>
</dbReference>
<dbReference type="Gene3D" id="3.10.105.10">
    <property type="entry name" value="Dipeptide-binding Protein, Domain 3"/>
    <property type="match status" value="1"/>
</dbReference>